<evidence type="ECO:0000313" key="1">
    <source>
        <dbReference type="EMBL" id="ASF89323.1"/>
    </source>
</evidence>
<organism evidence="1">
    <name type="scientific">Klebsiella pneumoniae</name>
    <dbReference type="NCBI Taxonomy" id="573"/>
    <lineage>
        <taxon>Bacteria</taxon>
        <taxon>Pseudomonadati</taxon>
        <taxon>Pseudomonadota</taxon>
        <taxon>Gammaproteobacteria</taxon>
        <taxon>Enterobacterales</taxon>
        <taxon>Enterobacteriaceae</taxon>
        <taxon>Klebsiella/Raoultella group</taxon>
        <taxon>Klebsiella</taxon>
        <taxon>Klebsiella pneumoniae complex</taxon>
    </lineage>
</organism>
<geneLocation type="plasmid" evidence="1">
    <name>pPUTH1</name>
</geneLocation>
<accession>A0A3G1IE77</accession>
<dbReference type="EMBL" id="KY070306">
    <property type="protein sequence ID" value="ASF89323.1"/>
    <property type="molecule type" value="Genomic_DNA"/>
</dbReference>
<reference evidence="1" key="1">
    <citation type="submission" date="2016-11" db="EMBL/GenBank/DDBJ databases">
        <authorList>
            <person name="Yao B."/>
            <person name="Geng J."/>
        </authorList>
    </citation>
    <scope>NUCLEOTIDE SEQUENCE</scope>
    <source>
        <strain evidence="1">PUTH</strain>
        <plasmid evidence="1">pPUTH1</plasmid>
    </source>
</reference>
<proteinExistence type="predicted"/>
<protein>
    <submittedName>
        <fullName evidence="1">Uncharacterized protein</fullName>
    </submittedName>
</protein>
<sequence length="32" mass="3668">MLLIISLKIMTAGEIHSGDRHRVVRRQICHPS</sequence>
<name>A0A3G1IE77_KLEPN</name>
<dbReference type="AlphaFoldDB" id="A0A3G1IE77"/>
<keyword evidence="1" id="KW-0614">Plasmid</keyword>
<gene>
    <name evidence="1" type="ORF">pPUTH1_0202</name>
</gene>